<dbReference type="PRINTS" id="PR00097">
    <property type="entry name" value="ANTSNTHASEII"/>
</dbReference>
<dbReference type="Proteomes" id="UP001501627">
    <property type="component" value="Unassembled WGS sequence"/>
</dbReference>
<keyword evidence="8" id="KW-0665">Pyrimidine biosynthesis</keyword>
<dbReference type="NCBIfam" id="NF009475">
    <property type="entry name" value="PRK12838.1"/>
    <property type="match status" value="1"/>
</dbReference>
<keyword evidence="5 8" id="KW-0067">ATP-binding</keyword>
<dbReference type="SUPFAM" id="SSF52317">
    <property type="entry name" value="Class I glutamine amidotransferase-like"/>
    <property type="match status" value="1"/>
</dbReference>
<dbReference type="RefSeq" id="WP_103046487.1">
    <property type="nucleotide sequence ID" value="NZ_BAABBP010000015.1"/>
</dbReference>
<comment type="subunit">
    <text evidence="8">Composed of two chains; the small (or glutamine) chain promotes the hydrolysis of glutamine to ammonia, which is used by the large (or ammonia) chain to synthesize carbamoyl phosphate. Tetramer of heterodimers (alpha,beta)4.</text>
</comment>
<dbReference type="HAMAP" id="MF_01209">
    <property type="entry name" value="CPSase_S_chain"/>
    <property type="match status" value="1"/>
</dbReference>
<comment type="function">
    <text evidence="8">Small subunit of the glutamine-dependent carbamoyl phosphate synthetase (CPSase). CPSase catalyzes the formation of carbamoyl phosphate from the ammonia moiety of glutamine, carbonate, and phosphate donated by ATP, constituting the first step of 2 biosynthetic pathways, one leading to arginine and/or urea and the other to pyrimidine nucleotides. The small subunit (glutamine amidotransferase) binds and cleaves glutamine to supply the large subunit with the substrate ammonia.</text>
</comment>
<feature type="binding site" evidence="8">
    <location>
        <position position="323"/>
    </location>
    <ligand>
        <name>L-glutamine</name>
        <dbReference type="ChEBI" id="CHEBI:58359"/>
    </ligand>
</feature>
<feature type="binding site" evidence="8">
    <location>
        <position position="283"/>
    </location>
    <ligand>
        <name>L-glutamine</name>
        <dbReference type="ChEBI" id="CHEBI:58359"/>
    </ligand>
</feature>
<dbReference type="EC" id="6.3.5.5" evidence="8"/>
<dbReference type="SUPFAM" id="SSF52021">
    <property type="entry name" value="Carbamoyl phosphate synthetase, small subunit N-terminal domain"/>
    <property type="match status" value="1"/>
</dbReference>
<name>A0ABP7RDH2_9BURK</name>
<dbReference type="InterPro" id="IPR002474">
    <property type="entry name" value="CarbamoylP_synth_ssu_N"/>
</dbReference>
<dbReference type="CDD" id="cd01744">
    <property type="entry name" value="GATase1_CPSase"/>
    <property type="match status" value="1"/>
</dbReference>
<keyword evidence="3 8" id="KW-0436">Ligase</keyword>
<keyword evidence="11" id="KW-1185">Reference proteome</keyword>
<feature type="binding site" evidence="8">
    <location>
        <position position="253"/>
    </location>
    <ligand>
        <name>L-glutamine</name>
        <dbReference type="ChEBI" id="CHEBI:58359"/>
    </ligand>
</feature>
<feature type="active site" evidence="8">
    <location>
        <position position="365"/>
    </location>
</feature>
<dbReference type="InterPro" id="IPR050472">
    <property type="entry name" value="Anth_synth/Amidotransfase"/>
</dbReference>
<feature type="binding site" evidence="8">
    <location>
        <position position="324"/>
    </location>
    <ligand>
        <name>L-glutamine</name>
        <dbReference type="ChEBI" id="CHEBI:58359"/>
    </ligand>
</feature>
<evidence type="ECO:0000256" key="6">
    <source>
        <dbReference type="ARBA" id="ARBA00022962"/>
    </source>
</evidence>
<evidence type="ECO:0000256" key="3">
    <source>
        <dbReference type="ARBA" id="ARBA00022598"/>
    </source>
</evidence>
<comment type="pathway">
    <text evidence="8">Pyrimidine metabolism; UMP biosynthesis via de novo pathway; (S)-dihydroorotate from bicarbonate: step 1/3.</text>
</comment>
<dbReference type="NCBIfam" id="TIGR01368">
    <property type="entry name" value="CPSaseIIsmall"/>
    <property type="match status" value="1"/>
</dbReference>
<evidence type="ECO:0000313" key="11">
    <source>
        <dbReference type="Proteomes" id="UP001501627"/>
    </source>
</evidence>
<accession>A0ABP7RDH2</accession>
<feature type="binding site" evidence="8">
    <location>
        <position position="280"/>
    </location>
    <ligand>
        <name>L-glutamine</name>
        <dbReference type="ChEBI" id="CHEBI:58359"/>
    </ligand>
</feature>
<evidence type="ECO:0000313" key="10">
    <source>
        <dbReference type="EMBL" id="GAA3995912.1"/>
    </source>
</evidence>
<evidence type="ECO:0000256" key="7">
    <source>
        <dbReference type="ARBA" id="ARBA00048816"/>
    </source>
</evidence>
<keyword evidence="6 8" id="KW-0315">Glutamine amidotransferase</keyword>
<dbReference type="Pfam" id="PF00117">
    <property type="entry name" value="GATase"/>
    <property type="match status" value="1"/>
</dbReference>
<keyword evidence="4 8" id="KW-0547">Nucleotide-binding</keyword>
<feature type="domain" description="Carbamoyl-phosphate synthase small subunit N-terminal" evidence="9">
    <location>
        <begin position="10"/>
        <end position="140"/>
    </location>
</feature>
<comment type="catalytic activity">
    <reaction evidence="7 8">
        <text>hydrogencarbonate + L-glutamine + 2 ATP + H2O = carbamoyl phosphate + L-glutamate + 2 ADP + phosphate + 2 H(+)</text>
        <dbReference type="Rhea" id="RHEA:18633"/>
        <dbReference type="ChEBI" id="CHEBI:15377"/>
        <dbReference type="ChEBI" id="CHEBI:15378"/>
        <dbReference type="ChEBI" id="CHEBI:17544"/>
        <dbReference type="ChEBI" id="CHEBI:29985"/>
        <dbReference type="ChEBI" id="CHEBI:30616"/>
        <dbReference type="ChEBI" id="CHEBI:43474"/>
        <dbReference type="ChEBI" id="CHEBI:58228"/>
        <dbReference type="ChEBI" id="CHEBI:58359"/>
        <dbReference type="ChEBI" id="CHEBI:456216"/>
        <dbReference type="EC" id="6.3.5.5"/>
    </reaction>
</comment>
<dbReference type="SMART" id="SM01097">
    <property type="entry name" value="CPSase_sm_chain"/>
    <property type="match status" value="1"/>
</dbReference>
<reference evidence="11" key="1">
    <citation type="journal article" date="2019" name="Int. J. Syst. Evol. Microbiol.">
        <title>The Global Catalogue of Microorganisms (GCM) 10K type strain sequencing project: providing services to taxonomists for standard genome sequencing and annotation.</title>
        <authorList>
            <consortium name="The Broad Institute Genomics Platform"/>
            <consortium name="The Broad Institute Genome Sequencing Center for Infectious Disease"/>
            <person name="Wu L."/>
            <person name="Ma J."/>
        </authorList>
    </citation>
    <scope>NUCLEOTIDE SEQUENCE [LARGE SCALE GENOMIC DNA]</scope>
    <source>
        <strain evidence="11">JCM 17561</strain>
    </source>
</reference>
<gene>
    <name evidence="8 10" type="primary">carA</name>
    <name evidence="10" type="ORF">GCM10022279_19470</name>
</gene>
<evidence type="ECO:0000259" key="9">
    <source>
        <dbReference type="SMART" id="SM01097"/>
    </source>
</evidence>
<dbReference type="PRINTS" id="PR00096">
    <property type="entry name" value="GATASE"/>
</dbReference>
<dbReference type="InterPro" id="IPR029062">
    <property type="entry name" value="Class_I_gatase-like"/>
</dbReference>
<dbReference type="InterPro" id="IPR036480">
    <property type="entry name" value="CarbP_synth_ssu_N_sf"/>
</dbReference>
<comment type="similarity">
    <text evidence="2 8">Belongs to the CarA family.</text>
</comment>
<dbReference type="Gene3D" id="3.40.50.880">
    <property type="match status" value="1"/>
</dbReference>
<evidence type="ECO:0000256" key="4">
    <source>
        <dbReference type="ARBA" id="ARBA00022741"/>
    </source>
</evidence>
<dbReference type="Pfam" id="PF00988">
    <property type="entry name" value="CPSase_sm_chain"/>
    <property type="match status" value="1"/>
</dbReference>
<feature type="binding site" evidence="8">
    <location>
        <position position="54"/>
    </location>
    <ligand>
        <name>L-glutamine</name>
        <dbReference type="ChEBI" id="CHEBI:58359"/>
    </ligand>
</feature>
<keyword evidence="8" id="KW-0055">Arginine biosynthesis</keyword>
<evidence type="ECO:0000256" key="2">
    <source>
        <dbReference type="ARBA" id="ARBA00007800"/>
    </source>
</evidence>
<dbReference type="InterPro" id="IPR035686">
    <property type="entry name" value="CPSase_GATase1"/>
</dbReference>
<feature type="binding site" evidence="8">
    <location>
        <position position="321"/>
    </location>
    <ligand>
        <name>L-glutamine</name>
        <dbReference type="ChEBI" id="CHEBI:58359"/>
    </ligand>
</feature>
<evidence type="ECO:0000256" key="8">
    <source>
        <dbReference type="HAMAP-Rule" id="MF_01209"/>
    </source>
</evidence>
<feature type="binding site" evidence="8">
    <location>
        <position position="251"/>
    </location>
    <ligand>
        <name>L-glutamine</name>
        <dbReference type="ChEBI" id="CHEBI:58359"/>
    </ligand>
</feature>
<proteinExistence type="inferred from homology"/>
<sequence>MLLSLKGVFPPAILALADGTVFVGNSIGASGTTVGEVVFNTAMTGYQEILTDPSYCQQIVTLTYPHVGNYGVNAEDIEAAKIHAAGLVVKDVPPLASNFRMTETLPAYLAENGVVAIANIDTRKLTRLLRSKGAQKGAVLALAAGEEVTQERIDAALAAARSAPDMTGLDLAKVVTTAKPYEWTETEWELGKGYGQLAAPRFHVVAYDFGVKRNILRMLASRGCRVTVVPAQTPASDVLAMQPDGVFLSNGPGDPAACGYAIDAVREILAADLPVFGICLGHQIMALASGAKTFKMDNGHHGANHPVKDLDSGRVSITSQNHGFAVDLRELPESLRATHVSLFDGTLQGMECKGKPMFSFQGHPEASPGMQDVDFLFDRFVDLIAAHKTA</sequence>
<feature type="active site" description="Nucleophile" evidence="8">
    <location>
        <position position="279"/>
    </location>
</feature>
<dbReference type="EMBL" id="BAABBP010000015">
    <property type="protein sequence ID" value="GAA3995912.1"/>
    <property type="molecule type" value="Genomic_DNA"/>
</dbReference>
<organism evidence="10 11">
    <name type="scientific">Comamonas faecalis</name>
    <dbReference type="NCBI Taxonomy" id="1387849"/>
    <lineage>
        <taxon>Bacteria</taxon>
        <taxon>Pseudomonadati</taxon>
        <taxon>Pseudomonadota</taxon>
        <taxon>Betaproteobacteria</taxon>
        <taxon>Burkholderiales</taxon>
        <taxon>Comamonadaceae</taxon>
        <taxon>Comamonas</taxon>
    </lineage>
</organism>
<feature type="active site" evidence="8">
    <location>
        <position position="363"/>
    </location>
</feature>
<dbReference type="PROSITE" id="PS51273">
    <property type="entry name" value="GATASE_TYPE_1"/>
    <property type="match status" value="1"/>
</dbReference>
<comment type="pathway">
    <text evidence="1 8">Amino-acid biosynthesis; L-arginine biosynthesis; carbamoyl phosphate from bicarbonate: step 1/1.</text>
</comment>
<protein>
    <recommendedName>
        <fullName evidence="8">Carbamoyl phosphate synthase small chain</fullName>
        <ecNumber evidence="8">6.3.5.5</ecNumber>
    </recommendedName>
    <alternativeName>
        <fullName evidence="8">Carbamoyl phosphate synthetase glutamine chain</fullName>
    </alternativeName>
</protein>
<comment type="caution">
    <text evidence="10">The sequence shown here is derived from an EMBL/GenBank/DDBJ whole genome shotgun (WGS) entry which is preliminary data.</text>
</comment>
<dbReference type="PANTHER" id="PTHR43418">
    <property type="entry name" value="MULTIFUNCTIONAL TRYPTOPHAN BIOSYNTHESIS PROTEIN-RELATED"/>
    <property type="match status" value="1"/>
</dbReference>
<evidence type="ECO:0000256" key="1">
    <source>
        <dbReference type="ARBA" id="ARBA00005077"/>
    </source>
</evidence>
<dbReference type="InterPro" id="IPR006274">
    <property type="entry name" value="CarbamoylP_synth_ssu"/>
</dbReference>
<dbReference type="PRINTS" id="PR00099">
    <property type="entry name" value="CPSGATASE"/>
</dbReference>
<keyword evidence="8" id="KW-0028">Amino-acid biosynthesis</keyword>
<dbReference type="Gene3D" id="3.50.30.20">
    <property type="entry name" value="Carbamoyl-phosphate synthase small subunit, N-terminal domain"/>
    <property type="match status" value="1"/>
</dbReference>
<feature type="region of interest" description="CPSase" evidence="8">
    <location>
        <begin position="1"/>
        <end position="194"/>
    </location>
</feature>
<comment type="catalytic activity">
    <reaction evidence="8">
        <text>L-glutamine + H2O = L-glutamate + NH4(+)</text>
        <dbReference type="Rhea" id="RHEA:15889"/>
        <dbReference type="ChEBI" id="CHEBI:15377"/>
        <dbReference type="ChEBI" id="CHEBI:28938"/>
        <dbReference type="ChEBI" id="CHEBI:29985"/>
        <dbReference type="ChEBI" id="CHEBI:58359"/>
    </reaction>
</comment>
<dbReference type="PANTHER" id="PTHR43418:SF7">
    <property type="entry name" value="CARBAMOYL-PHOSPHATE SYNTHASE SMALL CHAIN"/>
    <property type="match status" value="1"/>
</dbReference>
<evidence type="ECO:0000256" key="5">
    <source>
        <dbReference type="ARBA" id="ARBA00022840"/>
    </source>
</evidence>
<dbReference type="InterPro" id="IPR017926">
    <property type="entry name" value="GATASE"/>
</dbReference>